<name>A0ACC1NMT6_9HYPO</name>
<accession>A0ACC1NMT6</accession>
<protein>
    <submittedName>
        <fullName evidence="1">Uncharacterized protein</fullName>
    </submittedName>
</protein>
<keyword evidence="2" id="KW-1185">Reference proteome</keyword>
<evidence type="ECO:0000313" key="1">
    <source>
        <dbReference type="EMBL" id="KAJ2980224.1"/>
    </source>
</evidence>
<reference evidence="1" key="1">
    <citation type="submission" date="2022-08" db="EMBL/GenBank/DDBJ databases">
        <title>Genome Sequence of Lecanicillium fungicola.</title>
        <authorList>
            <person name="Buettner E."/>
        </authorList>
    </citation>
    <scope>NUCLEOTIDE SEQUENCE</scope>
    <source>
        <strain evidence="1">Babe33</strain>
    </source>
</reference>
<proteinExistence type="predicted"/>
<dbReference type="Proteomes" id="UP001143910">
    <property type="component" value="Unassembled WGS sequence"/>
</dbReference>
<dbReference type="EMBL" id="JANJQO010000216">
    <property type="protein sequence ID" value="KAJ2980224.1"/>
    <property type="molecule type" value="Genomic_DNA"/>
</dbReference>
<comment type="caution">
    <text evidence="1">The sequence shown here is derived from an EMBL/GenBank/DDBJ whole genome shotgun (WGS) entry which is preliminary data.</text>
</comment>
<gene>
    <name evidence="1" type="ORF">NQ176_g2766</name>
</gene>
<organism evidence="1 2">
    <name type="scientific">Zarea fungicola</name>
    <dbReference type="NCBI Taxonomy" id="93591"/>
    <lineage>
        <taxon>Eukaryota</taxon>
        <taxon>Fungi</taxon>
        <taxon>Dikarya</taxon>
        <taxon>Ascomycota</taxon>
        <taxon>Pezizomycotina</taxon>
        <taxon>Sordariomycetes</taxon>
        <taxon>Hypocreomycetidae</taxon>
        <taxon>Hypocreales</taxon>
        <taxon>Cordycipitaceae</taxon>
        <taxon>Zarea</taxon>
    </lineage>
</organism>
<sequence length="473" mass="52713">MLRAGIDGKQTQSTTQNIKTSSSAMQSKPFTVIIIGGGPVGLTAAHALRLANIDFVLLEQRGSIVQDVGSSLILFVSSLRIIHQLGVLERVLPKGAELENKQKLTSDGIKIQQSNPSKFDKKFFGAGPHAFHRADLVEALLDSMPTRQRPNILTGKKVTDIIQTCEGVQVHCADNTVYDGSIVIGADGVNSLVRRTMRRIVLESDPFADWDPEQPYLSTYRCMWGSFPSSVPGRLYETYNKDQSTTLITGQDRDWVFLYEKLPEPTSQPVRYTGEEAETYAKKFSEFPVDANRKFKDILPHKMTLGMGNLEEGLVKHWSHGRLVLVGDACHKHTPNAGLGYNNGIQDVVVLCNSLHNAVASATDGIPNATSLQDAFYAYQNARYPKAAAHTTISASMIRQQTWATKFYYFLSRFIMTLGFVEYMIMAWVVPRDVKGYAVLQYAPAEEYYRGTIAWDHPFPQTDKERSTLSKSS</sequence>
<evidence type="ECO:0000313" key="2">
    <source>
        <dbReference type="Proteomes" id="UP001143910"/>
    </source>
</evidence>